<keyword evidence="1" id="KW-0472">Membrane</keyword>
<feature type="transmembrane region" description="Helical" evidence="1">
    <location>
        <begin position="12"/>
        <end position="34"/>
    </location>
</feature>
<evidence type="ECO:0000313" key="3">
    <source>
        <dbReference type="Proteomes" id="UP000603317"/>
    </source>
</evidence>
<feature type="transmembrane region" description="Helical" evidence="1">
    <location>
        <begin position="40"/>
        <end position="60"/>
    </location>
</feature>
<dbReference type="RefSeq" id="WP_188641601.1">
    <property type="nucleotide sequence ID" value="NZ_BMID01000001.1"/>
</dbReference>
<keyword evidence="1" id="KW-0812">Transmembrane</keyword>
<dbReference type="EMBL" id="BMID01000001">
    <property type="protein sequence ID" value="GGA02722.1"/>
    <property type="molecule type" value="Genomic_DNA"/>
</dbReference>
<comment type="caution">
    <text evidence="2">The sequence shown here is derived from an EMBL/GenBank/DDBJ whole genome shotgun (WGS) entry which is preliminary data.</text>
</comment>
<feature type="transmembrane region" description="Helical" evidence="1">
    <location>
        <begin position="105"/>
        <end position="121"/>
    </location>
</feature>
<reference evidence="3" key="1">
    <citation type="journal article" date="2019" name="Int. J. Syst. Evol. Microbiol.">
        <title>The Global Catalogue of Microorganisms (GCM) 10K type strain sequencing project: providing services to taxonomists for standard genome sequencing and annotation.</title>
        <authorList>
            <consortium name="The Broad Institute Genomics Platform"/>
            <consortium name="The Broad Institute Genome Sequencing Center for Infectious Disease"/>
            <person name="Wu L."/>
            <person name="Ma J."/>
        </authorList>
    </citation>
    <scope>NUCLEOTIDE SEQUENCE [LARGE SCALE GENOMIC DNA]</scope>
    <source>
        <strain evidence="3">CGMCC 1.15297</strain>
    </source>
</reference>
<keyword evidence="3" id="KW-1185">Reference proteome</keyword>
<dbReference type="Proteomes" id="UP000603317">
    <property type="component" value="Unassembled WGS sequence"/>
</dbReference>
<feature type="transmembrane region" description="Helical" evidence="1">
    <location>
        <begin position="128"/>
        <end position="148"/>
    </location>
</feature>
<sequence length="179" mass="19198">MEVKAAQAELRQAYTDGGPGVVVSGLIWLAAAFVERQQGVEAAFLALFFGGMLIFPFALFINRAILKRRGESKTNPFGKLVLEGTIAMIGGLVAAWLFLPFKPEWVIPLAAIAVGTHYFAFRTAYGLAIFWLLGAGVTALGALAIFTGWLETNFVTVAVAVTELVFGGILWLRAGNTSE</sequence>
<gene>
    <name evidence="2" type="ORF">GCM10010923_09430</name>
</gene>
<feature type="transmembrane region" description="Helical" evidence="1">
    <location>
        <begin position="154"/>
        <end position="172"/>
    </location>
</feature>
<keyword evidence="1" id="KW-1133">Transmembrane helix</keyword>
<dbReference type="InterPro" id="IPR053824">
    <property type="entry name" value="DUF7010"/>
</dbReference>
<feature type="transmembrane region" description="Helical" evidence="1">
    <location>
        <begin position="80"/>
        <end position="99"/>
    </location>
</feature>
<name>A0ABQ1F887_9SPHN</name>
<dbReference type="Pfam" id="PF22765">
    <property type="entry name" value="DUF7010"/>
    <property type="match status" value="1"/>
</dbReference>
<evidence type="ECO:0000256" key="1">
    <source>
        <dbReference type="SAM" id="Phobius"/>
    </source>
</evidence>
<protein>
    <submittedName>
        <fullName evidence="2">Uncharacterized protein</fullName>
    </submittedName>
</protein>
<organism evidence="2 3">
    <name type="scientific">Blastomonas marina</name>
    <dbReference type="NCBI Taxonomy" id="1867408"/>
    <lineage>
        <taxon>Bacteria</taxon>
        <taxon>Pseudomonadati</taxon>
        <taxon>Pseudomonadota</taxon>
        <taxon>Alphaproteobacteria</taxon>
        <taxon>Sphingomonadales</taxon>
        <taxon>Sphingomonadaceae</taxon>
        <taxon>Blastomonas</taxon>
    </lineage>
</organism>
<accession>A0ABQ1F887</accession>
<evidence type="ECO:0000313" key="2">
    <source>
        <dbReference type="EMBL" id="GGA02722.1"/>
    </source>
</evidence>
<proteinExistence type="predicted"/>